<evidence type="ECO:0000256" key="2">
    <source>
        <dbReference type="ARBA" id="ARBA00005335"/>
    </source>
</evidence>
<dbReference type="EMBL" id="JAPMOS010000027">
    <property type="protein sequence ID" value="KAJ4458606.1"/>
    <property type="molecule type" value="Genomic_DNA"/>
</dbReference>
<evidence type="ECO:0000256" key="4">
    <source>
        <dbReference type="ARBA" id="ARBA00022989"/>
    </source>
</evidence>
<dbReference type="Pfam" id="PF05255">
    <property type="entry name" value="UPF0220"/>
    <property type="match status" value="1"/>
</dbReference>
<evidence type="ECO:0000256" key="1">
    <source>
        <dbReference type="ARBA" id="ARBA00004141"/>
    </source>
</evidence>
<evidence type="ECO:0000313" key="7">
    <source>
        <dbReference type="EMBL" id="KAJ4458606.1"/>
    </source>
</evidence>
<feature type="transmembrane region" description="Helical" evidence="6">
    <location>
        <begin position="131"/>
        <end position="154"/>
    </location>
</feature>
<evidence type="ECO:0000256" key="5">
    <source>
        <dbReference type="ARBA" id="ARBA00023136"/>
    </source>
</evidence>
<comment type="similarity">
    <text evidence="2">Belongs to the UPF0220 family.</text>
</comment>
<feature type="transmembrane region" description="Helical" evidence="6">
    <location>
        <begin position="19"/>
        <end position="40"/>
    </location>
</feature>
<keyword evidence="8" id="KW-1185">Reference proteome</keyword>
<name>A0ABQ8UHA4_9EUKA</name>
<proteinExistence type="inferred from homology"/>
<reference evidence="7" key="1">
    <citation type="journal article" date="2022" name="bioRxiv">
        <title>Genomics of Preaxostyla Flagellates Illuminates Evolutionary Transitions and the Path Towards Mitochondrial Loss.</title>
        <authorList>
            <person name="Novak L.V.F."/>
            <person name="Treitli S.C."/>
            <person name="Pyrih J."/>
            <person name="Halakuc P."/>
            <person name="Pipaliya S.V."/>
            <person name="Vacek V."/>
            <person name="Brzon O."/>
            <person name="Soukal P."/>
            <person name="Eme L."/>
            <person name="Dacks J.B."/>
            <person name="Karnkowska A."/>
            <person name="Elias M."/>
            <person name="Hampl V."/>
        </authorList>
    </citation>
    <scope>NUCLEOTIDE SEQUENCE</scope>
    <source>
        <strain evidence="7">RCP-MX</strain>
    </source>
</reference>
<feature type="transmembrane region" description="Helical" evidence="6">
    <location>
        <begin position="100"/>
        <end position="125"/>
    </location>
</feature>
<keyword evidence="3 6" id="KW-0812">Transmembrane</keyword>
<keyword evidence="4 6" id="KW-1133">Transmembrane helix</keyword>
<gene>
    <name evidence="7" type="ORF">PAPYR_5574</name>
</gene>
<dbReference type="InterPro" id="IPR007919">
    <property type="entry name" value="UPF0220"/>
</dbReference>
<dbReference type="Proteomes" id="UP001141327">
    <property type="component" value="Unassembled WGS sequence"/>
</dbReference>
<accession>A0ABQ8UHA4</accession>
<evidence type="ECO:0000256" key="6">
    <source>
        <dbReference type="SAM" id="Phobius"/>
    </source>
</evidence>
<comment type="caution">
    <text evidence="7">The sequence shown here is derived from an EMBL/GenBank/DDBJ whole genome shotgun (WGS) entry which is preliminary data.</text>
</comment>
<evidence type="ECO:0000313" key="8">
    <source>
        <dbReference type="Proteomes" id="UP001141327"/>
    </source>
</evidence>
<organism evidence="7 8">
    <name type="scientific">Paratrimastix pyriformis</name>
    <dbReference type="NCBI Taxonomy" id="342808"/>
    <lineage>
        <taxon>Eukaryota</taxon>
        <taxon>Metamonada</taxon>
        <taxon>Preaxostyla</taxon>
        <taxon>Paratrimastigidae</taxon>
        <taxon>Paratrimastix</taxon>
    </lineage>
</organism>
<dbReference type="PANTHER" id="PTHR13180">
    <property type="entry name" value="SMALL MEMBRANE PROTEIN-RELATED"/>
    <property type="match status" value="1"/>
</dbReference>
<evidence type="ECO:0000256" key="3">
    <source>
        <dbReference type="ARBA" id="ARBA00022692"/>
    </source>
</evidence>
<comment type="subcellular location">
    <subcellularLocation>
        <location evidence="1">Membrane</location>
        <topology evidence="1">Multi-pass membrane protein</topology>
    </subcellularLocation>
</comment>
<sequence>MAICACCEDFDGGHTRKTIFAYLCGALIAIGWWLFIDGAVMGPRTDADWGITTGNSTVQWAYYFPGVIGNVAGIFFCSLNMNNVNGDSSDSDCVKMFTKVLYFSLLAIIFAAPLFSIWILITYAIGAKFVWPGIAILLQNLLIMAGSLTFRFVCVPE</sequence>
<feature type="transmembrane region" description="Helical" evidence="6">
    <location>
        <begin position="60"/>
        <end position="79"/>
    </location>
</feature>
<keyword evidence="5 6" id="KW-0472">Membrane</keyword>
<protein>
    <submittedName>
        <fullName evidence="7">Uncharacterized protein</fullName>
    </submittedName>
</protein>